<dbReference type="RefSeq" id="WP_088603540.1">
    <property type="nucleotide sequence ID" value="NZ_NJIH01000006.1"/>
</dbReference>
<protein>
    <submittedName>
        <fullName evidence="3">3-oxoacyl-ACP reductase</fullName>
    </submittedName>
</protein>
<reference evidence="4" key="1">
    <citation type="submission" date="2017-06" db="EMBL/GenBank/DDBJ databases">
        <title>Herbaspirillum phytohormonus sp. nov., isolated from the root nodule of Robinia pseudoacacia in lead-zinc mine.</title>
        <authorList>
            <person name="Fan M."/>
            <person name="Lin Y."/>
        </authorList>
    </citation>
    <scope>NUCLEOTIDE SEQUENCE [LARGE SCALE GENOMIC DNA]</scope>
    <source>
        <strain evidence="4">SC-089</strain>
    </source>
</reference>
<dbReference type="PANTHER" id="PTHR42760:SF133">
    <property type="entry name" value="3-OXOACYL-[ACYL-CARRIER-PROTEIN] REDUCTASE"/>
    <property type="match status" value="1"/>
</dbReference>
<comment type="caution">
    <text evidence="3">The sequence shown here is derived from an EMBL/GenBank/DDBJ whole genome shotgun (WGS) entry which is preliminary data.</text>
</comment>
<dbReference type="PRINTS" id="PR00080">
    <property type="entry name" value="SDRFAMILY"/>
</dbReference>
<comment type="similarity">
    <text evidence="1">Belongs to the short-chain dehydrogenases/reductases (SDR) family.</text>
</comment>
<gene>
    <name evidence="3" type="ORF">CEY11_11570</name>
</gene>
<evidence type="ECO:0000313" key="3">
    <source>
        <dbReference type="EMBL" id="OWT60283.1"/>
    </source>
</evidence>
<dbReference type="GO" id="GO:0016616">
    <property type="term" value="F:oxidoreductase activity, acting on the CH-OH group of donors, NAD or NADP as acceptor"/>
    <property type="evidence" value="ECO:0007669"/>
    <property type="project" value="TreeGrafter"/>
</dbReference>
<dbReference type="NCBIfam" id="NF005559">
    <property type="entry name" value="PRK07231.1"/>
    <property type="match status" value="1"/>
</dbReference>
<evidence type="ECO:0000256" key="2">
    <source>
        <dbReference type="ARBA" id="ARBA00023002"/>
    </source>
</evidence>
<dbReference type="PANTHER" id="PTHR42760">
    <property type="entry name" value="SHORT-CHAIN DEHYDROGENASES/REDUCTASES FAMILY MEMBER"/>
    <property type="match status" value="1"/>
</dbReference>
<accession>A0A225MIY5</accession>
<dbReference type="AlphaFoldDB" id="A0A225MIY5"/>
<dbReference type="Gene3D" id="3.40.50.720">
    <property type="entry name" value="NAD(P)-binding Rossmann-like Domain"/>
    <property type="match status" value="1"/>
</dbReference>
<evidence type="ECO:0000313" key="4">
    <source>
        <dbReference type="Proteomes" id="UP000214603"/>
    </source>
</evidence>
<organism evidence="3 4">
    <name type="scientific">Candidimonas nitroreducens</name>
    <dbReference type="NCBI Taxonomy" id="683354"/>
    <lineage>
        <taxon>Bacteria</taxon>
        <taxon>Pseudomonadati</taxon>
        <taxon>Pseudomonadota</taxon>
        <taxon>Betaproteobacteria</taxon>
        <taxon>Burkholderiales</taxon>
        <taxon>Alcaligenaceae</taxon>
        <taxon>Candidimonas</taxon>
    </lineage>
</organism>
<dbReference type="FunFam" id="3.40.50.720:FF:000084">
    <property type="entry name" value="Short-chain dehydrogenase reductase"/>
    <property type="match status" value="1"/>
</dbReference>
<dbReference type="InterPro" id="IPR020904">
    <property type="entry name" value="Sc_DH/Rdtase_CS"/>
</dbReference>
<keyword evidence="2" id="KW-0560">Oxidoreductase</keyword>
<dbReference type="PROSITE" id="PS00061">
    <property type="entry name" value="ADH_SHORT"/>
    <property type="match status" value="1"/>
</dbReference>
<keyword evidence="4" id="KW-1185">Reference proteome</keyword>
<dbReference type="Pfam" id="PF13561">
    <property type="entry name" value="adh_short_C2"/>
    <property type="match status" value="1"/>
</dbReference>
<dbReference type="Proteomes" id="UP000214603">
    <property type="component" value="Unassembled WGS sequence"/>
</dbReference>
<dbReference type="EMBL" id="NJIH01000006">
    <property type="protein sequence ID" value="OWT60283.1"/>
    <property type="molecule type" value="Genomic_DNA"/>
</dbReference>
<dbReference type="InterPro" id="IPR036291">
    <property type="entry name" value="NAD(P)-bd_dom_sf"/>
</dbReference>
<proteinExistence type="inferred from homology"/>
<dbReference type="OrthoDB" id="8557335at2"/>
<dbReference type="PRINTS" id="PR00081">
    <property type="entry name" value="GDHRDH"/>
</dbReference>
<dbReference type="SUPFAM" id="SSF51735">
    <property type="entry name" value="NAD(P)-binding Rossmann-fold domains"/>
    <property type="match status" value="1"/>
</dbReference>
<sequence>MNDKVAIVTGSGSGLGKAIASRFALEGATVVVADLNESTTADTVREIKDAGGKASGCKVDVTQQKDVGRLMADVAHAHGRVDILVNNAGITHYRDFSSTSGADWDAVLNLDLKGVFFCAQAAAPYMRRQQHGKIVNISSSLGTGTTPHVGSLSPGASSAYASAKAAVIQLTKTLARELGPSGVNVNCVAPGFFLTPLTGAVRSPEEVEEHIRVRKSMAVLNRAGKTEELAHAVLFLASEEASFITGHTLYVDGGRTDRM</sequence>
<evidence type="ECO:0000256" key="1">
    <source>
        <dbReference type="ARBA" id="ARBA00006484"/>
    </source>
</evidence>
<name>A0A225MIY5_9BURK</name>
<dbReference type="InterPro" id="IPR002347">
    <property type="entry name" value="SDR_fam"/>
</dbReference>